<comment type="caution">
    <text evidence="4">The sequence shown here is derived from an EMBL/GenBank/DDBJ whole genome shotgun (WGS) entry which is preliminary data.</text>
</comment>
<dbReference type="InterPro" id="IPR003673">
    <property type="entry name" value="CoA-Trfase_fam_III"/>
</dbReference>
<dbReference type="EMBL" id="JANAWD010000205">
    <property type="protein sequence ID" value="KAJ3484014.1"/>
    <property type="molecule type" value="Genomic_DNA"/>
</dbReference>
<dbReference type="GO" id="GO:0005739">
    <property type="term" value="C:mitochondrion"/>
    <property type="evidence" value="ECO:0007669"/>
    <property type="project" value="TreeGrafter"/>
</dbReference>
<evidence type="ECO:0000256" key="1">
    <source>
        <dbReference type="ARBA" id="ARBA00008383"/>
    </source>
</evidence>
<accession>A0AAD5V282</accession>
<dbReference type="AlphaFoldDB" id="A0AAD5V282"/>
<proteinExistence type="inferred from homology"/>
<dbReference type="InterPro" id="IPR023606">
    <property type="entry name" value="CoA-Trfase_III_dom_1_sf"/>
</dbReference>
<dbReference type="Proteomes" id="UP001212997">
    <property type="component" value="Unassembled WGS sequence"/>
</dbReference>
<dbReference type="SUPFAM" id="SSF89796">
    <property type="entry name" value="CoA-transferase family III (CaiB/BaiF)"/>
    <property type="match status" value="1"/>
</dbReference>
<keyword evidence="5" id="KW-1185">Reference proteome</keyword>
<evidence type="ECO:0000256" key="3">
    <source>
        <dbReference type="SAM" id="MobiDB-lite"/>
    </source>
</evidence>
<feature type="compositionally biased region" description="Pro residues" evidence="3">
    <location>
        <begin position="68"/>
        <end position="82"/>
    </location>
</feature>
<evidence type="ECO:0000313" key="4">
    <source>
        <dbReference type="EMBL" id="KAJ3484014.1"/>
    </source>
</evidence>
<dbReference type="Pfam" id="PF02515">
    <property type="entry name" value="CoA_transf_3"/>
    <property type="match status" value="1"/>
</dbReference>
<sequence length="457" mass="49514">MTRNYQSASSLEAPTDGIPPPLKGIKIVDLSRVLAGPVSSMLLADLGADVIKIEEVTRGDDTRTWNPPSAPLLPEAPEPGQPPESAYFLQANRNKRSMTVNLKAPEGLEIIHKLIERSDVLIENYIPGKLASMGLGWGDCQKINPRLIYASITGYGQTGPYRKAAGYDVIIEGEAGLMHITGEPDGPPCKVGVAVTDIATGLYTHGAIMAALISRQQTGKGVWVDCNLFESQLAGLANIASNYLISGKEAQRHGTAHPSIVPYQAFPCKDGFLMIGAGNDKQFKLLAERILNQPELASDPKFSSNKARVANRAELIPIITEALMQHERDHWLQEFSGLGYPETLTRFTSFLTKNPRVPFGPINNLEQTFAHPQALARGVTVEVEHPRAGKIKLVAPAVTYNGKRMPVMRPPPYLSQHTSEVSADGIALSGSNSGLQVLQELGYSIERIAELRSSSVI</sequence>
<feature type="region of interest" description="Disordered" evidence="3">
    <location>
        <begin position="60"/>
        <end position="83"/>
    </location>
</feature>
<dbReference type="InterPro" id="IPR050483">
    <property type="entry name" value="CoA-transferase_III_domain"/>
</dbReference>
<dbReference type="InterPro" id="IPR044855">
    <property type="entry name" value="CoA-Trfase_III_dom3_sf"/>
</dbReference>
<name>A0AAD5V282_9APHY</name>
<reference evidence="4" key="1">
    <citation type="submission" date="2022-07" db="EMBL/GenBank/DDBJ databases">
        <title>Genome Sequence of Physisporinus lineatus.</title>
        <authorList>
            <person name="Buettner E."/>
        </authorList>
    </citation>
    <scope>NUCLEOTIDE SEQUENCE</scope>
    <source>
        <strain evidence="4">VT162</strain>
    </source>
</reference>
<gene>
    <name evidence="4" type="ORF">NLI96_g5936</name>
</gene>
<evidence type="ECO:0000256" key="2">
    <source>
        <dbReference type="ARBA" id="ARBA00022679"/>
    </source>
</evidence>
<dbReference type="GO" id="GO:0047369">
    <property type="term" value="F:succinate-hydroxymethylglutarate CoA-transferase activity"/>
    <property type="evidence" value="ECO:0007669"/>
    <property type="project" value="TreeGrafter"/>
</dbReference>
<dbReference type="Gene3D" id="3.30.1540.10">
    <property type="entry name" value="formyl-coa transferase, domain 3"/>
    <property type="match status" value="1"/>
</dbReference>
<comment type="similarity">
    <text evidence="1">Belongs to the CoA-transferase III family.</text>
</comment>
<protein>
    <recommendedName>
        <fullName evidence="6">CAIB/BAIF family enzyme</fullName>
    </recommendedName>
</protein>
<keyword evidence="2" id="KW-0808">Transferase</keyword>
<evidence type="ECO:0000313" key="5">
    <source>
        <dbReference type="Proteomes" id="UP001212997"/>
    </source>
</evidence>
<dbReference type="PANTHER" id="PTHR48207">
    <property type="entry name" value="SUCCINATE--HYDROXYMETHYLGLUTARATE COA-TRANSFERASE"/>
    <property type="match status" value="1"/>
</dbReference>
<dbReference type="Gene3D" id="3.40.50.10540">
    <property type="entry name" value="Crotonobetainyl-coa:carnitine coa-transferase, domain 1"/>
    <property type="match status" value="1"/>
</dbReference>
<organism evidence="4 5">
    <name type="scientific">Meripilus lineatus</name>
    <dbReference type="NCBI Taxonomy" id="2056292"/>
    <lineage>
        <taxon>Eukaryota</taxon>
        <taxon>Fungi</taxon>
        <taxon>Dikarya</taxon>
        <taxon>Basidiomycota</taxon>
        <taxon>Agaricomycotina</taxon>
        <taxon>Agaricomycetes</taxon>
        <taxon>Polyporales</taxon>
        <taxon>Meripilaceae</taxon>
        <taxon>Meripilus</taxon>
    </lineage>
</organism>
<dbReference type="PANTHER" id="PTHR48207:SF3">
    <property type="entry name" value="SUCCINATE--HYDROXYMETHYLGLUTARATE COA-TRANSFERASE"/>
    <property type="match status" value="1"/>
</dbReference>
<evidence type="ECO:0008006" key="6">
    <source>
        <dbReference type="Google" id="ProtNLM"/>
    </source>
</evidence>